<dbReference type="GO" id="GO:0016705">
    <property type="term" value="F:oxidoreductase activity, acting on paired donors, with incorporation or reduction of molecular oxygen"/>
    <property type="evidence" value="ECO:0007669"/>
    <property type="project" value="InterPro"/>
</dbReference>
<dbReference type="GO" id="GO:0004497">
    <property type="term" value="F:monooxygenase activity"/>
    <property type="evidence" value="ECO:0007669"/>
    <property type="project" value="InterPro"/>
</dbReference>
<dbReference type="InterPro" id="IPR036396">
    <property type="entry name" value="Cyt_P450_sf"/>
</dbReference>
<dbReference type="GO" id="GO:0005506">
    <property type="term" value="F:iron ion binding"/>
    <property type="evidence" value="ECO:0007669"/>
    <property type="project" value="InterPro"/>
</dbReference>
<dbReference type="PRINTS" id="PR00359">
    <property type="entry name" value="BP450"/>
</dbReference>
<evidence type="ECO:0000256" key="2">
    <source>
        <dbReference type="SAM" id="MobiDB-lite"/>
    </source>
</evidence>
<protein>
    <submittedName>
        <fullName evidence="3">Cytochrome P450</fullName>
    </submittedName>
</protein>
<dbReference type="PANTHER" id="PTHR46696">
    <property type="entry name" value="P450, PUTATIVE (EUROFUNG)-RELATED"/>
    <property type="match status" value="1"/>
</dbReference>
<reference evidence="3 4" key="1">
    <citation type="submission" date="2020-07" db="EMBL/GenBank/DDBJ databases">
        <authorList>
            <person name="Sun Q."/>
        </authorList>
    </citation>
    <scope>NUCLEOTIDE SEQUENCE [LARGE SCALE GENOMIC DNA]</scope>
    <source>
        <strain evidence="3 4">CGMCC 1.13654</strain>
    </source>
</reference>
<dbReference type="Pfam" id="PF00067">
    <property type="entry name" value="p450"/>
    <property type="match status" value="1"/>
</dbReference>
<organism evidence="3 4">
    <name type="scientific">Sphingomonas chungangi</name>
    <dbReference type="NCBI Taxonomy" id="2683589"/>
    <lineage>
        <taxon>Bacteria</taxon>
        <taxon>Pseudomonadati</taxon>
        <taxon>Pseudomonadota</taxon>
        <taxon>Alphaproteobacteria</taxon>
        <taxon>Sphingomonadales</taxon>
        <taxon>Sphingomonadaceae</taxon>
        <taxon>Sphingomonas</taxon>
    </lineage>
</organism>
<proteinExistence type="inferred from homology"/>
<dbReference type="EMBL" id="JACEIB010000003">
    <property type="protein sequence ID" value="MBA2933666.1"/>
    <property type="molecule type" value="Genomic_DNA"/>
</dbReference>
<evidence type="ECO:0000313" key="4">
    <source>
        <dbReference type="Proteomes" id="UP000570166"/>
    </source>
</evidence>
<feature type="region of interest" description="Disordered" evidence="2">
    <location>
        <begin position="1"/>
        <end position="22"/>
    </location>
</feature>
<dbReference type="Proteomes" id="UP000570166">
    <property type="component" value="Unassembled WGS sequence"/>
</dbReference>
<accession>A0A838L675</accession>
<sequence>MPRGTYRAGTPISPSKTDKERHVQTQPVIPSHVPPDLVLPCRIFDRMTVTENPYETILPAIHQGPRVFYAANVTPGPVPGWVVRRAEDLRAIYNDTENFYKQGNTQFAAMIGEDWDIIPTELDPPRHAGFRAALNPVYSPSNMAKLDSRVRERARVFIDRFKDRGSCEFIGEFAIPFPVTIFLDLLGFPQEEMNQFLEWETTLLRSPTNGDRITSVHAVKDYLLRAIADRKKNPGTDLISVALTLEVDGRKWTDEEVFGHCFNLYLGGLDTVTANIGLHMHHLATRPDHQTYLRENPKQMVIAIEEFLRAYPAVTTARLCRNPYTLGDATFMPGDYIAMSTPLAGRDPEYYDAPQEVRLDRKPAHVTLGYGIHRCLGQHLARRELQIALQEFLASVPTFGIAPGFSVPFFLGNVIHIDELQLAW</sequence>
<dbReference type="InterPro" id="IPR001128">
    <property type="entry name" value="Cyt_P450"/>
</dbReference>
<dbReference type="SUPFAM" id="SSF48264">
    <property type="entry name" value="Cytochrome P450"/>
    <property type="match status" value="1"/>
</dbReference>
<dbReference type="Gene3D" id="1.10.630.10">
    <property type="entry name" value="Cytochrome P450"/>
    <property type="match status" value="1"/>
</dbReference>
<evidence type="ECO:0000256" key="1">
    <source>
        <dbReference type="ARBA" id="ARBA00010617"/>
    </source>
</evidence>
<comment type="similarity">
    <text evidence="1">Belongs to the cytochrome P450 family.</text>
</comment>
<dbReference type="CDD" id="cd11035">
    <property type="entry name" value="P450cam-like"/>
    <property type="match status" value="1"/>
</dbReference>
<dbReference type="PANTHER" id="PTHR46696:SF6">
    <property type="entry name" value="P450, PUTATIVE (EUROFUNG)-RELATED"/>
    <property type="match status" value="1"/>
</dbReference>
<comment type="caution">
    <text evidence="3">The sequence shown here is derived from an EMBL/GenBank/DDBJ whole genome shotgun (WGS) entry which is preliminary data.</text>
</comment>
<gene>
    <name evidence="3" type="ORF">HZF05_06095</name>
</gene>
<dbReference type="GO" id="GO:0020037">
    <property type="term" value="F:heme binding"/>
    <property type="evidence" value="ECO:0007669"/>
    <property type="project" value="InterPro"/>
</dbReference>
<keyword evidence="4" id="KW-1185">Reference proteome</keyword>
<name>A0A838L675_9SPHN</name>
<evidence type="ECO:0000313" key="3">
    <source>
        <dbReference type="EMBL" id="MBA2933666.1"/>
    </source>
</evidence>
<dbReference type="AlphaFoldDB" id="A0A838L675"/>
<dbReference type="InterPro" id="IPR002397">
    <property type="entry name" value="Cyt_P450_B"/>
</dbReference>